<sequence>MAHTITLPKCKQQGSTSHVLARAITETWAKEFERVIKAGRFDEFARLFVEDTWIRDFLAVSWDFRTIPGRDNVRQYFESNRHSGISNIRPCERGDFQPSFKTPCAGLQWIETMFKFETRVGRGRGMLRLIMDPNDNHNMKWKCYLINFTLQELKGHEEKLGSGRPIGYANPADGSWQQRRERQRDFIDKDPVVLVVGAGEHSLDSDRAFFKMLKLNIDERPSRA</sequence>
<protein>
    <recommendedName>
        <fullName evidence="3">SnoaL-like domain-containing protein</fullName>
    </recommendedName>
</protein>
<dbReference type="KEGG" id="ptkz:JDV02_004040"/>
<dbReference type="EMBL" id="CP086356">
    <property type="protein sequence ID" value="UNI17718.1"/>
    <property type="molecule type" value="Genomic_DNA"/>
</dbReference>
<name>A0A9Q8V9G6_9HYPO</name>
<accession>A0A9Q8V9G6</accession>
<keyword evidence="2" id="KW-1185">Reference proteome</keyword>
<proteinExistence type="predicted"/>
<evidence type="ECO:0000313" key="1">
    <source>
        <dbReference type="EMBL" id="UNI17718.1"/>
    </source>
</evidence>
<dbReference type="OrthoDB" id="74360at2759"/>
<dbReference type="RefSeq" id="XP_047841199.1">
    <property type="nucleotide sequence ID" value="XM_047985222.1"/>
</dbReference>
<organism evidence="1 2">
    <name type="scientific">Purpureocillium takamizusanense</name>
    <dbReference type="NCBI Taxonomy" id="2060973"/>
    <lineage>
        <taxon>Eukaryota</taxon>
        <taxon>Fungi</taxon>
        <taxon>Dikarya</taxon>
        <taxon>Ascomycota</taxon>
        <taxon>Pezizomycotina</taxon>
        <taxon>Sordariomycetes</taxon>
        <taxon>Hypocreomycetidae</taxon>
        <taxon>Hypocreales</taxon>
        <taxon>Ophiocordycipitaceae</taxon>
        <taxon>Purpureocillium</taxon>
    </lineage>
</organism>
<evidence type="ECO:0008006" key="3">
    <source>
        <dbReference type="Google" id="ProtNLM"/>
    </source>
</evidence>
<dbReference type="AlphaFoldDB" id="A0A9Q8V9G6"/>
<dbReference type="Proteomes" id="UP000829364">
    <property type="component" value="Chromosome 3"/>
</dbReference>
<gene>
    <name evidence="1" type="ORF">JDV02_004040</name>
</gene>
<reference evidence="1" key="1">
    <citation type="submission" date="2021-11" db="EMBL/GenBank/DDBJ databases">
        <title>Purpureocillium_takamizusanense_genome.</title>
        <authorList>
            <person name="Nguyen N.-H."/>
        </authorList>
    </citation>
    <scope>NUCLEOTIDE SEQUENCE</scope>
    <source>
        <strain evidence="1">PT3</strain>
    </source>
</reference>
<evidence type="ECO:0000313" key="2">
    <source>
        <dbReference type="Proteomes" id="UP000829364"/>
    </source>
</evidence>
<dbReference type="GeneID" id="72065996"/>